<dbReference type="InterPro" id="IPR027417">
    <property type="entry name" value="P-loop_NTPase"/>
</dbReference>
<proteinExistence type="predicted"/>
<dbReference type="PANTHER" id="PTHR10039">
    <property type="entry name" value="AMELOGENIN"/>
    <property type="match status" value="1"/>
</dbReference>
<evidence type="ECO:0000256" key="1">
    <source>
        <dbReference type="ARBA" id="ARBA00022737"/>
    </source>
</evidence>
<feature type="domain" description="Nephrocystin 3-like N-terminal" evidence="3">
    <location>
        <begin position="266"/>
        <end position="432"/>
    </location>
</feature>
<dbReference type="Proteomes" id="UP000235371">
    <property type="component" value="Unassembled WGS sequence"/>
</dbReference>
<evidence type="ECO:0000256" key="2">
    <source>
        <dbReference type="SAM" id="MobiDB-lite"/>
    </source>
</evidence>
<dbReference type="OrthoDB" id="21416at2759"/>
<dbReference type="InterPro" id="IPR056884">
    <property type="entry name" value="NPHP3-like_N"/>
</dbReference>
<gene>
    <name evidence="4" type="ORF">K444DRAFT_614658</name>
</gene>
<feature type="region of interest" description="Disordered" evidence="2">
    <location>
        <begin position="1292"/>
        <end position="1315"/>
    </location>
</feature>
<reference evidence="4 5" key="1">
    <citation type="submission" date="2016-04" db="EMBL/GenBank/DDBJ databases">
        <title>A degradative enzymes factory behind the ericoid mycorrhizal symbiosis.</title>
        <authorList>
            <consortium name="DOE Joint Genome Institute"/>
            <person name="Martino E."/>
            <person name="Morin E."/>
            <person name="Grelet G."/>
            <person name="Kuo A."/>
            <person name="Kohler A."/>
            <person name="Daghino S."/>
            <person name="Barry K."/>
            <person name="Choi C."/>
            <person name="Cichocki N."/>
            <person name="Clum A."/>
            <person name="Copeland A."/>
            <person name="Hainaut M."/>
            <person name="Haridas S."/>
            <person name="Labutti K."/>
            <person name="Lindquist E."/>
            <person name="Lipzen A."/>
            <person name="Khouja H.-R."/>
            <person name="Murat C."/>
            <person name="Ohm R."/>
            <person name="Olson A."/>
            <person name="Spatafora J."/>
            <person name="Veneault-Fourrey C."/>
            <person name="Henrissat B."/>
            <person name="Grigoriev I."/>
            <person name="Martin F."/>
            <person name="Perotto S."/>
        </authorList>
    </citation>
    <scope>NUCLEOTIDE SEQUENCE [LARGE SCALE GENOMIC DNA]</scope>
    <source>
        <strain evidence="4 5">E</strain>
    </source>
</reference>
<name>A0A2J6T4L7_9HELO</name>
<accession>A0A2J6T4L7</accession>
<keyword evidence="1" id="KW-0677">Repeat</keyword>
<evidence type="ECO:0000313" key="5">
    <source>
        <dbReference type="Proteomes" id="UP000235371"/>
    </source>
</evidence>
<organism evidence="4 5">
    <name type="scientific">Hyaloscypha bicolor E</name>
    <dbReference type="NCBI Taxonomy" id="1095630"/>
    <lineage>
        <taxon>Eukaryota</taxon>
        <taxon>Fungi</taxon>
        <taxon>Dikarya</taxon>
        <taxon>Ascomycota</taxon>
        <taxon>Pezizomycotina</taxon>
        <taxon>Leotiomycetes</taxon>
        <taxon>Helotiales</taxon>
        <taxon>Hyaloscyphaceae</taxon>
        <taxon>Hyaloscypha</taxon>
        <taxon>Hyaloscypha bicolor</taxon>
    </lineage>
</organism>
<dbReference type="Gene3D" id="3.40.50.300">
    <property type="entry name" value="P-loop containing nucleotide triphosphate hydrolases"/>
    <property type="match status" value="1"/>
</dbReference>
<feature type="compositionally biased region" description="Acidic residues" evidence="2">
    <location>
        <begin position="981"/>
        <end position="1046"/>
    </location>
</feature>
<sequence length="1383" mass="155944">MAKALSKSPLEKAIDEVWADLKQKDYVKNEFYKELLGGDPQLDSPGNGTPQSQLSADKLRQYMKDLEPQVRGRRDYHILSRVGPFVDSLQTLMKTCETLFQATPFGVNIVFSGAQILLRISSSLDYFDTVLEAMDRIGKIIVCYGKFAGAYHDPQFQRCLVSSYQKIILFWGKASQTLAQSNIRRTIRMAFKSIAKPLDREIKEALDGIEKDARDVQRIAQATEAEQTSKDRVEKRRKAILDWILGQENVDTRLQLQGQLERLQAGTCTWLFDDPRFQDWKDAKNNAILWYNAPPGSGKSILSSAVVNHLVGEGQDVAYSFYSFSDPWRRHGLNGLRSLALQLIIILENHDHPIPDKVTSIYEHSIKLNVCTMNSLATATQVVHQLINVCPHVYLVIDGLDECAEENQMLSMLDLLLQTRTNGLAKWLLTSRGDHSKIRAIMQKYKAASITPEDHVISNDIQTYFSATMTSKCEKCVAKWVEDCNANFLYASIICNILRGKNFTCQEEIDQALREFPPELNKYYIQFLEKLATQSEQKQELARRVFLILTAGSQSISLNELLNALAIRPGTRDHSRSRERELRDIEDLCLPLITFDRSGKGSKDNPVVKLYHKTVQDFFLQGLDTLNDRQDLRKFFVTLQSSAMEMGMNCLTYLQYERYEQPLDPNVLLTENSKEHAFLPYAATFWFQHLRDTQPTPGIDKQIKDFLKSRNFWTCLSVQSRVAKYLFARFTTMATDLGGAYTMGIKSSELTGSKSLVGLPLPEWFDIYSQDGNILDRSFCCFVEEWREVLTRYPEGLDLCVPLRQFPESCHLTPLGCEKRIKAAYLEEGYRMHAVSEVHLLDVSFSKKTLWADVLYREKVDTAQVKRSLIPLYSPKKKPSPPTSHSLPLVDGWLMSVTQRDGREAIVEAWSIDPQTLEVRHTRKDFSEKYKAPSFLHQDVIGRRDGSWEVSSTDTVTGSEKTPLIRIFHMVWKPKKREIQADDEDDEEDDVDSLEADSSEEEDSDDDISDEEAVSEESESHDDGDSEDGSSEAESEDGMGSEEESSATEYSSDDGSCVNDCLILVPQSGEPYWHNWSSSSSIWRRIACATHPSLPLVVVTHTPSQLELISLEKQTRKTTHLPELSDLRDAPEASTRELRFSPCGNYLHFLSIAFTSDRTSTTCRLTASTFNFNAGGNVDNTLVRECQASSCTYTFGDRLCDTPHPLALTHWADDHVLVALPPLTCDPKIIKVALNCAGDNAVSTLRKPIYFPASTPRRKARLLYRPGTDGKDDCVYLALGALMANSSGDASLPADGAQLTGDEASSEDTPSRASPPVVVRWKVGPEDGWGAWDAETDSKSGDIKKEGNLWNVLRGSFVESEKCFSVPVRSGLDWRRKGYLSCG</sequence>
<keyword evidence="5" id="KW-1185">Reference proteome</keyword>
<evidence type="ECO:0000313" key="4">
    <source>
        <dbReference type="EMBL" id="PMD57967.1"/>
    </source>
</evidence>
<dbReference type="InParanoid" id="A0A2J6T4L7"/>
<dbReference type="RefSeq" id="XP_024734871.1">
    <property type="nucleotide sequence ID" value="XM_024880569.1"/>
</dbReference>
<dbReference type="SUPFAM" id="SSF52540">
    <property type="entry name" value="P-loop containing nucleoside triphosphate hydrolases"/>
    <property type="match status" value="2"/>
</dbReference>
<dbReference type="Pfam" id="PF24883">
    <property type="entry name" value="NPHP3_N"/>
    <property type="match status" value="1"/>
</dbReference>
<protein>
    <recommendedName>
        <fullName evidence="3">Nephrocystin 3-like N-terminal domain-containing protein</fullName>
    </recommendedName>
</protein>
<evidence type="ECO:0000259" key="3">
    <source>
        <dbReference type="Pfam" id="PF24883"/>
    </source>
</evidence>
<feature type="region of interest" description="Disordered" evidence="2">
    <location>
        <begin position="978"/>
        <end position="1054"/>
    </location>
</feature>
<dbReference type="GeneID" id="36588646"/>
<dbReference type="STRING" id="1095630.A0A2J6T4L7"/>
<dbReference type="PANTHER" id="PTHR10039:SF14">
    <property type="entry name" value="NACHT DOMAIN-CONTAINING PROTEIN"/>
    <property type="match status" value="1"/>
</dbReference>
<dbReference type="EMBL" id="KZ613838">
    <property type="protein sequence ID" value="PMD57967.1"/>
    <property type="molecule type" value="Genomic_DNA"/>
</dbReference>